<keyword evidence="2 10" id="KW-0436">Ligase</keyword>
<comment type="caution">
    <text evidence="10">The sequence shown here is derived from an EMBL/GenBank/DDBJ whole genome shotgun (WGS) entry which is preliminary data.</text>
</comment>
<dbReference type="GO" id="GO:0005524">
    <property type="term" value="F:ATP binding"/>
    <property type="evidence" value="ECO:0007669"/>
    <property type="project" value="UniProtKB-KW"/>
</dbReference>
<dbReference type="PIRSF" id="PIRSF006806">
    <property type="entry name" value="FTHF_cligase"/>
    <property type="match status" value="1"/>
</dbReference>
<dbReference type="SUPFAM" id="SSF100950">
    <property type="entry name" value="NagB/RpiA/CoA transferase-like"/>
    <property type="match status" value="1"/>
</dbReference>
<keyword evidence="4 8" id="KW-0067">ATP-binding</keyword>
<dbReference type="GO" id="GO:0030272">
    <property type="term" value="F:5-formyltetrahydrofolate cyclo-ligase activity"/>
    <property type="evidence" value="ECO:0007669"/>
    <property type="project" value="UniProtKB-EC"/>
</dbReference>
<reference evidence="10" key="1">
    <citation type="journal article" date="2018" name="Genome Biol.">
        <title>SKESA: strategic k-mer extension for scrupulous assemblies.</title>
        <authorList>
            <person name="Souvorov A."/>
            <person name="Agarwala R."/>
            <person name="Lipman D.J."/>
        </authorList>
    </citation>
    <scope>NUCLEOTIDE SEQUENCE</scope>
    <source>
        <strain evidence="10">YDC697-2</strain>
    </source>
</reference>
<evidence type="ECO:0000256" key="9">
    <source>
        <dbReference type="RuleBase" id="RU361279"/>
    </source>
</evidence>
<feature type="binding site" evidence="8">
    <location>
        <begin position="142"/>
        <end position="150"/>
    </location>
    <ligand>
        <name>ATP</name>
        <dbReference type="ChEBI" id="CHEBI:30616"/>
    </ligand>
</feature>
<evidence type="ECO:0000256" key="8">
    <source>
        <dbReference type="PIRSR" id="PIRSR006806-1"/>
    </source>
</evidence>
<evidence type="ECO:0000256" key="1">
    <source>
        <dbReference type="ARBA" id="ARBA00010638"/>
    </source>
</evidence>
<dbReference type="PANTHER" id="PTHR23407:SF1">
    <property type="entry name" value="5-FORMYLTETRAHYDROFOLATE CYCLO-LIGASE"/>
    <property type="match status" value="1"/>
</dbReference>
<comment type="catalytic activity">
    <reaction evidence="9">
        <text>(6S)-5-formyl-5,6,7,8-tetrahydrofolate + ATP = (6R)-5,10-methenyltetrahydrofolate + ADP + phosphate</text>
        <dbReference type="Rhea" id="RHEA:10488"/>
        <dbReference type="ChEBI" id="CHEBI:30616"/>
        <dbReference type="ChEBI" id="CHEBI:43474"/>
        <dbReference type="ChEBI" id="CHEBI:57455"/>
        <dbReference type="ChEBI" id="CHEBI:57457"/>
        <dbReference type="ChEBI" id="CHEBI:456216"/>
        <dbReference type="EC" id="6.3.3.2"/>
    </reaction>
</comment>
<organism evidence="10">
    <name type="scientific">Citrobacter farmeri</name>
    <dbReference type="NCBI Taxonomy" id="67824"/>
    <lineage>
        <taxon>Bacteria</taxon>
        <taxon>Pseudomonadati</taxon>
        <taxon>Pseudomonadota</taxon>
        <taxon>Gammaproteobacteria</taxon>
        <taxon>Enterobacterales</taxon>
        <taxon>Enterobacteriaceae</taxon>
        <taxon>Citrobacter</taxon>
    </lineage>
</organism>
<dbReference type="EMBL" id="DACSDU010000007">
    <property type="protein sequence ID" value="HAT1585736.1"/>
    <property type="molecule type" value="Genomic_DNA"/>
</dbReference>
<dbReference type="GO" id="GO:0035999">
    <property type="term" value="P:tetrahydrofolate interconversion"/>
    <property type="evidence" value="ECO:0007669"/>
    <property type="project" value="TreeGrafter"/>
</dbReference>
<dbReference type="Pfam" id="PF01812">
    <property type="entry name" value="5-FTHF_cyc-lig"/>
    <property type="match status" value="1"/>
</dbReference>
<dbReference type="KEGG" id="cfar:CI104_21115"/>
<name>A0A8H9NUG7_9ENTR</name>
<reference evidence="10" key="2">
    <citation type="submission" date="2020-11" db="EMBL/GenBank/DDBJ databases">
        <authorList>
            <consortium name="NCBI Pathogen Detection Project"/>
        </authorList>
    </citation>
    <scope>NUCLEOTIDE SEQUENCE</scope>
    <source>
        <strain evidence="10">YDC697-2</strain>
    </source>
</reference>
<dbReference type="NCBIfam" id="TIGR02727">
    <property type="entry name" value="MTHFS_bact"/>
    <property type="match status" value="1"/>
</dbReference>
<dbReference type="PANTHER" id="PTHR23407">
    <property type="entry name" value="ATPASE INHIBITOR/5-FORMYLTETRAHYDROFOLATE CYCLO-LIGASE"/>
    <property type="match status" value="1"/>
</dbReference>
<dbReference type="InterPro" id="IPR024185">
    <property type="entry name" value="FTHF_cligase-like_sf"/>
</dbReference>
<dbReference type="GO" id="GO:0009396">
    <property type="term" value="P:folic acid-containing compound biosynthetic process"/>
    <property type="evidence" value="ECO:0007669"/>
    <property type="project" value="TreeGrafter"/>
</dbReference>
<evidence type="ECO:0000256" key="4">
    <source>
        <dbReference type="ARBA" id="ARBA00022840"/>
    </source>
</evidence>
<evidence type="ECO:0000313" key="10">
    <source>
        <dbReference type="EMBL" id="HAT1585736.1"/>
    </source>
</evidence>
<dbReference type="NCBIfam" id="NF007661">
    <property type="entry name" value="PRK10333.1"/>
    <property type="match status" value="1"/>
</dbReference>
<sequence>MTLLSELPLSRQTLRQMIRQRRRALTLSQQITFGQQAATRMLAYPPVVMAHTVAVFLSFDGELDTQPLIEQLWRAGKRVYLPVLHPFSPGNLLFLHYHPHSELITNRLKIQEPKLDVRDVLPLSQLDVLVTPLVAFDEQGQRLGMGGGFYDRTLQNWQQYGLLPVGYAHDCQRVEKLPVEEWDVPLPAIVTPSKVWECQAMINRISSIMT</sequence>
<dbReference type="RefSeq" id="WP_042322088.1">
    <property type="nucleotide sequence ID" value="NZ_CABMNX010000001.1"/>
</dbReference>
<evidence type="ECO:0000256" key="6">
    <source>
        <dbReference type="ARBA" id="ARBA00059379"/>
    </source>
</evidence>
<dbReference type="Proteomes" id="UP000864563">
    <property type="component" value="Unassembled WGS sequence"/>
</dbReference>
<dbReference type="FunFam" id="3.40.50.10420:FF:000005">
    <property type="entry name" value="5-formyltetrahydrofolate cyclo-ligase"/>
    <property type="match status" value="1"/>
</dbReference>
<dbReference type="GO" id="GO:0046872">
    <property type="term" value="F:metal ion binding"/>
    <property type="evidence" value="ECO:0007669"/>
    <property type="project" value="UniProtKB-KW"/>
</dbReference>
<feature type="binding site" evidence="8">
    <location>
        <position position="57"/>
    </location>
    <ligand>
        <name>substrate</name>
    </ligand>
</feature>
<dbReference type="InterPro" id="IPR002698">
    <property type="entry name" value="FTHF_cligase"/>
</dbReference>
<dbReference type="InterPro" id="IPR037171">
    <property type="entry name" value="NagB/RpiA_transferase-like"/>
</dbReference>
<evidence type="ECO:0000256" key="7">
    <source>
        <dbReference type="ARBA" id="ARBA00071375"/>
    </source>
</evidence>
<proteinExistence type="inferred from homology"/>
<comment type="similarity">
    <text evidence="1 9">Belongs to the 5-formyltetrahydrofolate cyclo-ligase family.</text>
</comment>
<comment type="function">
    <text evidence="6">Involved in the removal of 5-formyltetrahydrofolate. In vitro, it is a potent inhibitor of various folate-dependent enzymes in the C1 metabolism network and in vivo it might function as a folate storage. 5-formyltetrahydrofolate is also used as an antifolate rescue agent in cancer chemotherapy. Catalyzes the irreversible ATP-dependent transformation of 5-formyltetrahydrofolate (5-CHO-THF) to form 5,10-methenyltetrahydrofolate (5,10-CH=THF). The reverse reaction is catalyzed by the serine hydroxymethyltransferase GlyA (SHMT).</text>
</comment>
<keyword evidence="3 8" id="KW-0547">Nucleotide-binding</keyword>
<feature type="binding site" evidence="8">
    <location>
        <position position="62"/>
    </location>
    <ligand>
        <name>substrate</name>
    </ligand>
</feature>
<dbReference type="AlphaFoldDB" id="A0A8H9NUG7"/>
<accession>A0A8H9NUG7</accession>
<comment type="cofactor">
    <cofactor evidence="9">
        <name>Mg(2+)</name>
        <dbReference type="ChEBI" id="CHEBI:18420"/>
    </cofactor>
</comment>
<dbReference type="OrthoDB" id="9801938at2"/>
<keyword evidence="9" id="KW-0460">Magnesium</keyword>
<gene>
    <name evidence="10" type="ORF">I8Y00_002073</name>
</gene>
<evidence type="ECO:0000256" key="3">
    <source>
        <dbReference type="ARBA" id="ARBA00022741"/>
    </source>
</evidence>
<dbReference type="GeneID" id="92971771"/>
<evidence type="ECO:0000256" key="5">
    <source>
        <dbReference type="ARBA" id="ARBA00038966"/>
    </source>
</evidence>
<keyword evidence="9" id="KW-0479">Metal-binding</keyword>
<dbReference type="EC" id="6.3.3.2" evidence="5 9"/>
<evidence type="ECO:0000256" key="2">
    <source>
        <dbReference type="ARBA" id="ARBA00022598"/>
    </source>
</evidence>
<feature type="binding site" evidence="8">
    <location>
        <begin position="11"/>
        <end position="15"/>
    </location>
    <ligand>
        <name>ATP</name>
        <dbReference type="ChEBI" id="CHEBI:30616"/>
    </ligand>
</feature>
<dbReference type="Gene3D" id="3.40.50.10420">
    <property type="entry name" value="NagB/RpiA/CoA transferase-like"/>
    <property type="match status" value="1"/>
</dbReference>
<protein>
    <recommendedName>
        <fullName evidence="7 9">5-formyltetrahydrofolate cyclo-ligase</fullName>
        <ecNumber evidence="5 9">6.3.3.2</ecNumber>
    </recommendedName>
</protein>